<accession>A0A8J8BB77</accession>
<dbReference type="PANTHER" id="PTHR32039">
    <property type="entry name" value="MAGNESIUM-CHELATASE SUBUNIT CHLI"/>
    <property type="match status" value="1"/>
</dbReference>
<keyword evidence="4" id="KW-1185">Reference proteome</keyword>
<dbReference type="InterPro" id="IPR025158">
    <property type="entry name" value="Mg_chelat-rel_C"/>
</dbReference>
<feature type="domain" description="AAA+ ATPase" evidence="2">
    <location>
        <begin position="224"/>
        <end position="408"/>
    </location>
</feature>
<dbReference type="Pfam" id="PF01078">
    <property type="entry name" value="Mg_chelatase"/>
    <property type="match status" value="1"/>
</dbReference>
<dbReference type="InterPro" id="IPR000523">
    <property type="entry name" value="Mg_chelatse_chII-like_cat_dom"/>
</dbReference>
<dbReference type="Pfam" id="PF13541">
    <property type="entry name" value="ChlI"/>
    <property type="match status" value="1"/>
</dbReference>
<dbReference type="InterPro" id="IPR045006">
    <property type="entry name" value="CHLI-like"/>
</dbReference>
<dbReference type="InterPro" id="IPR004482">
    <property type="entry name" value="Mg_chelat-rel"/>
</dbReference>
<dbReference type="Pfam" id="PF13335">
    <property type="entry name" value="Mg_chelatase_C"/>
    <property type="match status" value="1"/>
</dbReference>
<dbReference type="GO" id="GO:0005524">
    <property type="term" value="F:ATP binding"/>
    <property type="evidence" value="ECO:0007669"/>
    <property type="project" value="InterPro"/>
</dbReference>
<evidence type="ECO:0000313" key="4">
    <source>
        <dbReference type="Proteomes" id="UP000677913"/>
    </source>
</evidence>
<name>A0A8J8BB77_9ACTN</name>
<dbReference type="CDD" id="cd00009">
    <property type="entry name" value="AAA"/>
    <property type="match status" value="1"/>
</dbReference>
<dbReference type="Gene3D" id="3.40.50.300">
    <property type="entry name" value="P-loop containing nucleotide triphosphate hydrolases"/>
    <property type="match status" value="1"/>
</dbReference>
<organism evidence="3 4">
    <name type="scientific">Actinocrinis puniceicyclus</name>
    <dbReference type="NCBI Taxonomy" id="977794"/>
    <lineage>
        <taxon>Bacteria</taxon>
        <taxon>Bacillati</taxon>
        <taxon>Actinomycetota</taxon>
        <taxon>Actinomycetes</taxon>
        <taxon>Catenulisporales</taxon>
        <taxon>Actinospicaceae</taxon>
        <taxon>Actinocrinis</taxon>
    </lineage>
</organism>
<dbReference type="InterPro" id="IPR003593">
    <property type="entry name" value="AAA+_ATPase"/>
</dbReference>
<dbReference type="EMBL" id="JAGSXH010000016">
    <property type="protein sequence ID" value="MBS2962828.1"/>
    <property type="molecule type" value="Genomic_DNA"/>
</dbReference>
<evidence type="ECO:0000256" key="1">
    <source>
        <dbReference type="ARBA" id="ARBA00006354"/>
    </source>
</evidence>
<dbReference type="SUPFAM" id="SSF54211">
    <property type="entry name" value="Ribosomal protein S5 domain 2-like"/>
    <property type="match status" value="1"/>
</dbReference>
<dbReference type="AlphaFoldDB" id="A0A8J8BB77"/>
<dbReference type="InterPro" id="IPR014721">
    <property type="entry name" value="Ribsml_uS5_D2-typ_fold_subgr"/>
</dbReference>
<dbReference type="Gene3D" id="3.30.230.10">
    <property type="match status" value="1"/>
</dbReference>
<dbReference type="PANTHER" id="PTHR32039:SF7">
    <property type="entry name" value="COMPETENCE PROTEIN COMM"/>
    <property type="match status" value="1"/>
</dbReference>
<dbReference type="SUPFAM" id="SSF52540">
    <property type="entry name" value="P-loop containing nucleoside triphosphate hydrolases"/>
    <property type="match status" value="1"/>
</dbReference>
<reference evidence="3" key="1">
    <citation type="submission" date="2021-04" db="EMBL/GenBank/DDBJ databases">
        <title>Genome based classification of Actinospica acidithermotolerans sp. nov., an actinobacterium isolated from an Indonesian hot spring.</title>
        <authorList>
            <person name="Kusuma A.B."/>
            <person name="Putra K.E."/>
            <person name="Nafisah S."/>
            <person name="Loh J."/>
            <person name="Nouioui I."/>
            <person name="Goodfellow M."/>
        </authorList>
    </citation>
    <scope>NUCLEOTIDE SEQUENCE</scope>
    <source>
        <strain evidence="3">DSM 45618</strain>
    </source>
</reference>
<dbReference type="NCBIfam" id="TIGR00368">
    <property type="entry name" value="YifB family Mg chelatase-like AAA ATPase"/>
    <property type="match status" value="1"/>
</dbReference>
<dbReference type="InterPro" id="IPR027417">
    <property type="entry name" value="P-loop_NTPase"/>
</dbReference>
<dbReference type="InterPro" id="IPR020568">
    <property type="entry name" value="Ribosomal_Su5_D2-typ_SF"/>
</dbReference>
<proteinExistence type="inferred from homology"/>
<dbReference type="SMART" id="SM00382">
    <property type="entry name" value="AAA"/>
    <property type="match status" value="1"/>
</dbReference>
<evidence type="ECO:0000313" key="3">
    <source>
        <dbReference type="EMBL" id="MBS2962828.1"/>
    </source>
</evidence>
<dbReference type="Proteomes" id="UP000677913">
    <property type="component" value="Unassembled WGS sequence"/>
</dbReference>
<gene>
    <name evidence="3" type="ORF">KGA66_07230</name>
</gene>
<sequence length="527" mass="54596">MTGFGRAWCIGLLGLRGTPIEVEAHAAGGLPKFTLIGLPDSVLNEARDRVRAAALNSGIDWPQAVLTVSLSPAWIRKQGSGFDVAIAYAVLRATGAISQCALDDAVFLAELGLDGRVRPIRGVLPCVVAAARSGLNRVFVADANAEEAAQVAGIKVTGLRSLRQLVALANGREVPADPPGLPAVELATLPADGPPAVDPGFEPDLSEVVGQYEARRALELSAAGGHHLFLCGTPGAGKTMLAKRLPGILPPLDTQAALEVSAIHSLSGTLPPHRPLITRPPFCTVHHSATVAAMVGGGSGQPRPGAVSRAHRGVLFLDEMPEFSRGALDALREPIECGEVAIARTSGIARFPAQFLLVGAANPCPCGRAGSALASCTCAPRQRIAYLARISGPLLDRIDLRVDVTPVGPGELLDAAAGGQGGECTAAVAQRVALARERAVRRLADTPWNCNAQVPGQVLRNQWPLAVDALVTAERALRAGTLSARGLDRVIRVAWTVADLAGLDRPDRAAVDTALGFRLGSVSLASG</sequence>
<protein>
    <submittedName>
        <fullName evidence="3">YifB family Mg chelatase-like AAA ATPase</fullName>
    </submittedName>
</protein>
<evidence type="ECO:0000259" key="2">
    <source>
        <dbReference type="SMART" id="SM00382"/>
    </source>
</evidence>
<comment type="caution">
    <text evidence="3">The sequence shown here is derived from an EMBL/GenBank/DDBJ whole genome shotgun (WGS) entry which is preliminary data.</text>
</comment>
<dbReference type="RefSeq" id="WP_211465925.1">
    <property type="nucleotide sequence ID" value="NZ_JAGSXH010000016.1"/>
</dbReference>
<comment type="similarity">
    <text evidence="1">Belongs to the Mg-chelatase subunits D/I family. ComM subfamily.</text>
</comment>